<evidence type="ECO:0000256" key="1">
    <source>
        <dbReference type="SAM" id="MobiDB-lite"/>
    </source>
</evidence>
<sequence>MSAVDEEIRRLLTIKWLARSKKVKETSEERSGAYQDIREEPNERS</sequence>
<dbReference type="AlphaFoldDB" id="A0A1H3R4Q5"/>
<feature type="compositionally biased region" description="Basic and acidic residues" evidence="1">
    <location>
        <begin position="23"/>
        <end position="45"/>
    </location>
</feature>
<organism evidence="2 3">
    <name type="scientific">Evansella caseinilytica</name>
    <dbReference type="NCBI Taxonomy" id="1503961"/>
    <lineage>
        <taxon>Bacteria</taxon>
        <taxon>Bacillati</taxon>
        <taxon>Bacillota</taxon>
        <taxon>Bacilli</taxon>
        <taxon>Bacillales</taxon>
        <taxon>Bacillaceae</taxon>
        <taxon>Evansella</taxon>
    </lineage>
</organism>
<name>A0A1H3R4Q5_9BACI</name>
<dbReference type="Proteomes" id="UP000198935">
    <property type="component" value="Unassembled WGS sequence"/>
</dbReference>
<evidence type="ECO:0000313" key="3">
    <source>
        <dbReference type="Proteomes" id="UP000198935"/>
    </source>
</evidence>
<dbReference type="EMBL" id="FNPI01000007">
    <property type="protein sequence ID" value="SDZ20586.1"/>
    <property type="molecule type" value="Genomic_DNA"/>
</dbReference>
<proteinExistence type="predicted"/>
<protein>
    <submittedName>
        <fullName evidence="2">Uncharacterized protein</fullName>
    </submittedName>
</protein>
<reference evidence="3" key="1">
    <citation type="submission" date="2016-10" db="EMBL/GenBank/DDBJ databases">
        <authorList>
            <person name="Varghese N."/>
            <person name="Submissions S."/>
        </authorList>
    </citation>
    <scope>NUCLEOTIDE SEQUENCE [LARGE SCALE GENOMIC DNA]</scope>
    <source>
        <strain evidence="3">SP</strain>
    </source>
</reference>
<evidence type="ECO:0000313" key="2">
    <source>
        <dbReference type="EMBL" id="SDZ20586.1"/>
    </source>
</evidence>
<accession>A0A1H3R4Q5</accession>
<feature type="region of interest" description="Disordered" evidence="1">
    <location>
        <begin position="22"/>
        <end position="45"/>
    </location>
</feature>
<gene>
    <name evidence="2" type="ORF">SAMN05421736_107204</name>
</gene>
<keyword evidence="3" id="KW-1185">Reference proteome</keyword>